<dbReference type="EMBL" id="JBEFKJ010000012">
    <property type="protein sequence ID" value="KAL2042959.1"/>
    <property type="molecule type" value="Genomic_DNA"/>
</dbReference>
<dbReference type="Proteomes" id="UP001590950">
    <property type="component" value="Unassembled WGS sequence"/>
</dbReference>
<organism evidence="1 2">
    <name type="scientific">Stereocaulon virgatum</name>
    <dbReference type="NCBI Taxonomy" id="373712"/>
    <lineage>
        <taxon>Eukaryota</taxon>
        <taxon>Fungi</taxon>
        <taxon>Dikarya</taxon>
        <taxon>Ascomycota</taxon>
        <taxon>Pezizomycotina</taxon>
        <taxon>Lecanoromycetes</taxon>
        <taxon>OSLEUM clade</taxon>
        <taxon>Lecanoromycetidae</taxon>
        <taxon>Lecanorales</taxon>
        <taxon>Lecanorineae</taxon>
        <taxon>Stereocaulaceae</taxon>
        <taxon>Stereocaulon</taxon>
    </lineage>
</organism>
<reference evidence="1 2" key="1">
    <citation type="submission" date="2024-09" db="EMBL/GenBank/DDBJ databases">
        <title>Rethinking Asexuality: The Enigmatic Case of Functional Sexual Genes in Lepraria (Stereocaulaceae).</title>
        <authorList>
            <person name="Doellman M."/>
            <person name="Sun Y."/>
            <person name="Barcenas-Pena A."/>
            <person name="Lumbsch H.T."/>
            <person name="Grewe F."/>
        </authorList>
    </citation>
    <scope>NUCLEOTIDE SEQUENCE [LARGE SCALE GENOMIC DNA]</scope>
    <source>
        <strain evidence="1 2">Mercado 3170</strain>
    </source>
</reference>
<proteinExistence type="predicted"/>
<comment type="caution">
    <text evidence="1">The sequence shown here is derived from an EMBL/GenBank/DDBJ whole genome shotgun (WGS) entry which is preliminary data.</text>
</comment>
<accession>A0ABR4AAQ7</accession>
<keyword evidence="2" id="KW-1185">Reference proteome</keyword>
<name>A0ABR4AAQ7_9LECA</name>
<evidence type="ECO:0000313" key="2">
    <source>
        <dbReference type="Proteomes" id="UP001590950"/>
    </source>
</evidence>
<evidence type="ECO:0000313" key="1">
    <source>
        <dbReference type="EMBL" id="KAL2042959.1"/>
    </source>
</evidence>
<protein>
    <submittedName>
        <fullName evidence="1">Uncharacterized protein</fullName>
    </submittedName>
</protein>
<sequence>MLGFSRVVDYKPTRWHVWRSGWARKTIARIREQQASRPLVLRNKGRCRRNIDERFEQRAESMQHAACVPTTACCFGCNIMVASLTGIGIATSRLKVSGHCG</sequence>
<gene>
    <name evidence="1" type="ORF">N7G274_004017</name>
</gene>